<dbReference type="InterPro" id="IPR015424">
    <property type="entry name" value="PyrdxlP-dep_Trfase"/>
</dbReference>
<dbReference type="GO" id="GO:0008483">
    <property type="term" value="F:transaminase activity"/>
    <property type="evidence" value="ECO:0007669"/>
    <property type="project" value="UniProtKB-KW"/>
</dbReference>
<dbReference type="Gene3D" id="3.40.640.10">
    <property type="entry name" value="Type I PLP-dependent aspartate aminotransferase-like (Major domain)"/>
    <property type="match status" value="1"/>
</dbReference>
<evidence type="ECO:0000313" key="6">
    <source>
        <dbReference type="Proteomes" id="UP000034954"/>
    </source>
</evidence>
<dbReference type="InterPro" id="IPR004839">
    <property type="entry name" value="Aminotransferase_I/II_large"/>
</dbReference>
<keyword evidence="2 5" id="KW-0032">Aminotransferase</keyword>
<dbReference type="CDD" id="cd00609">
    <property type="entry name" value="AAT_like"/>
    <property type="match status" value="1"/>
</dbReference>
<dbReference type="PANTHER" id="PTHR42832">
    <property type="entry name" value="AMINO ACID AMINOTRANSFERASE"/>
    <property type="match status" value="1"/>
</dbReference>
<proteinExistence type="predicted"/>
<dbReference type="GO" id="GO:0030170">
    <property type="term" value="F:pyridoxal phosphate binding"/>
    <property type="evidence" value="ECO:0007669"/>
    <property type="project" value="InterPro"/>
</dbReference>
<dbReference type="InterPro" id="IPR015422">
    <property type="entry name" value="PyrdxlP-dep_Trfase_small"/>
</dbReference>
<name>A0A0M2UXK5_9BACT</name>
<keyword evidence="6" id="KW-1185">Reference proteome</keyword>
<gene>
    <name evidence="5" type="ORF">BROFUL_00979</name>
</gene>
<evidence type="ECO:0000256" key="3">
    <source>
        <dbReference type="ARBA" id="ARBA00022679"/>
    </source>
</evidence>
<comment type="cofactor">
    <cofactor evidence="1">
        <name>pyridoxal 5'-phosphate</name>
        <dbReference type="ChEBI" id="CHEBI:597326"/>
    </cofactor>
</comment>
<dbReference type="AlphaFoldDB" id="A0A0M2UXK5"/>
<sequence length="416" mass="46399">MEITASKRLQSIGAYAFAEVDKEVEKLKSLGITPIDFGVGDPTVPTPDVVRKATQKGLTNRKSSGYPSYIGAPEFRQSIAQWIHKRFGIQMDPATEISSTIGSKEAVFNFPEGIVNPGDSVIIPTPGYPPYTRGTLFAEGIPYYVPLLAENKFLIDLKSIPEEVCKNTKIMWINYPNSPSGAVAPLSYLKEVVEFGKRHNIIIASDEAYSEIYFGEPPHSILEVTKEGVIVFNSFSKRSAMTCYRVGWVAGDKRIVDIFKKVKTNIDSGTATFIQDGAIAALSDETHVEKMKAEYRIKRDLLVDAFRRIKLPDCTPEATIYLWQKVPEGMTSVSFAQKLLSPEIAIVTTPGAWISDKTETGLNPGEGMYGSPWCPVLKTPEKQPGESKRYYQGSCKKNIYRRERRDILKVLIKCEF</sequence>
<dbReference type="InterPro" id="IPR015421">
    <property type="entry name" value="PyrdxlP-dep_Trfase_major"/>
</dbReference>
<protein>
    <submittedName>
        <fullName evidence="5">Aminotransferase</fullName>
    </submittedName>
</protein>
<dbReference type="EMBL" id="LAQJ01000117">
    <property type="protein sequence ID" value="KKO20305.1"/>
    <property type="molecule type" value="Genomic_DNA"/>
</dbReference>
<evidence type="ECO:0000256" key="2">
    <source>
        <dbReference type="ARBA" id="ARBA00022576"/>
    </source>
</evidence>
<dbReference type="PANTHER" id="PTHR42832:SF3">
    <property type="entry name" value="L-GLUTAMINE--4-(METHYLSULFANYL)-2-OXOBUTANOATE AMINOTRANSFERASE"/>
    <property type="match status" value="1"/>
</dbReference>
<dbReference type="InterPro" id="IPR050881">
    <property type="entry name" value="LL-DAP_aminotransferase"/>
</dbReference>
<keyword evidence="3" id="KW-0808">Transferase</keyword>
<organism evidence="5 6">
    <name type="scientific">Candidatus Brocadia fulgida</name>
    <dbReference type="NCBI Taxonomy" id="380242"/>
    <lineage>
        <taxon>Bacteria</taxon>
        <taxon>Pseudomonadati</taxon>
        <taxon>Planctomycetota</taxon>
        <taxon>Candidatus Brocadiia</taxon>
        <taxon>Candidatus Brocadiales</taxon>
        <taxon>Candidatus Brocadiaceae</taxon>
        <taxon>Candidatus Brocadia</taxon>
    </lineage>
</organism>
<comment type="caution">
    <text evidence="5">The sequence shown here is derived from an EMBL/GenBank/DDBJ whole genome shotgun (WGS) entry which is preliminary data.</text>
</comment>
<evidence type="ECO:0000256" key="1">
    <source>
        <dbReference type="ARBA" id="ARBA00001933"/>
    </source>
</evidence>
<accession>A0A0M2UXK5</accession>
<dbReference type="Gene3D" id="3.90.1150.10">
    <property type="entry name" value="Aspartate Aminotransferase, domain 1"/>
    <property type="match status" value="1"/>
</dbReference>
<reference evidence="5 6" key="1">
    <citation type="journal article" date="2013" name="BMC Microbiol.">
        <title>Identification of the type II cytochrome c maturation pathway in anammox bacteria by comparative genomics.</title>
        <authorList>
            <person name="Ferousi C."/>
            <person name="Speth D.R."/>
            <person name="Reimann J."/>
            <person name="Op den Camp H.J."/>
            <person name="Allen J.W."/>
            <person name="Keltjens J.T."/>
            <person name="Jetten M.S."/>
        </authorList>
    </citation>
    <scope>NUCLEOTIDE SEQUENCE [LARGE SCALE GENOMIC DNA]</scope>
    <source>
        <strain evidence="5">RU1</strain>
    </source>
</reference>
<dbReference type="Proteomes" id="UP000034954">
    <property type="component" value="Unassembled WGS sequence"/>
</dbReference>
<evidence type="ECO:0000313" key="5">
    <source>
        <dbReference type="EMBL" id="KKO20305.1"/>
    </source>
</evidence>
<dbReference type="SUPFAM" id="SSF53383">
    <property type="entry name" value="PLP-dependent transferases"/>
    <property type="match status" value="1"/>
</dbReference>
<evidence type="ECO:0000259" key="4">
    <source>
        <dbReference type="Pfam" id="PF00155"/>
    </source>
</evidence>
<feature type="domain" description="Aminotransferase class I/classII large" evidence="4">
    <location>
        <begin position="35"/>
        <end position="349"/>
    </location>
</feature>
<dbReference type="Pfam" id="PF00155">
    <property type="entry name" value="Aminotran_1_2"/>
    <property type="match status" value="1"/>
</dbReference>